<keyword evidence="7 9" id="KW-0505">Motor protein</keyword>
<dbReference type="SMART" id="SM00129">
    <property type="entry name" value="KISc"/>
    <property type="match status" value="1"/>
</dbReference>
<keyword evidence="6 11" id="KW-0175">Coiled coil</keyword>
<dbReference type="GO" id="GO:0000278">
    <property type="term" value="P:mitotic cell cycle"/>
    <property type="evidence" value="ECO:0007669"/>
    <property type="project" value="TreeGrafter"/>
</dbReference>
<feature type="domain" description="Kinesin motor" evidence="13">
    <location>
        <begin position="4"/>
        <end position="335"/>
    </location>
</feature>
<dbReference type="PRINTS" id="PR00380">
    <property type="entry name" value="KINESINHEAVY"/>
</dbReference>
<feature type="binding site" evidence="9">
    <location>
        <begin position="89"/>
        <end position="96"/>
    </location>
    <ligand>
        <name>ATP</name>
        <dbReference type="ChEBI" id="CHEBI:30616"/>
    </ligand>
</feature>
<evidence type="ECO:0000256" key="5">
    <source>
        <dbReference type="ARBA" id="ARBA00022840"/>
    </source>
</evidence>
<keyword evidence="3 10" id="KW-0493">Microtubule</keyword>
<feature type="compositionally biased region" description="Basic and acidic residues" evidence="12">
    <location>
        <begin position="850"/>
        <end position="883"/>
    </location>
</feature>
<evidence type="ECO:0000256" key="3">
    <source>
        <dbReference type="ARBA" id="ARBA00022701"/>
    </source>
</evidence>
<dbReference type="EMBL" id="HBIB01027797">
    <property type="protein sequence ID" value="CAE0255801.1"/>
    <property type="molecule type" value="Transcribed_RNA"/>
</dbReference>
<evidence type="ECO:0000256" key="8">
    <source>
        <dbReference type="ARBA" id="ARBA00023212"/>
    </source>
</evidence>
<evidence type="ECO:0000256" key="10">
    <source>
        <dbReference type="RuleBase" id="RU000394"/>
    </source>
</evidence>
<evidence type="ECO:0000256" key="4">
    <source>
        <dbReference type="ARBA" id="ARBA00022741"/>
    </source>
</evidence>
<evidence type="ECO:0000313" key="15">
    <source>
        <dbReference type="EMBL" id="CAE0255801.1"/>
    </source>
</evidence>
<evidence type="ECO:0000256" key="7">
    <source>
        <dbReference type="ARBA" id="ARBA00023175"/>
    </source>
</evidence>
<dbReference type="InterPro" id="IPR036961">
    <property type="entry name" value="Kinesin_motor_dom_sf"/>
</dbReference>
<dbReference type="InterPro" id="IPR001752">
    <property type="entry name" value="Kinesin_motor_dom"/>
</dbReference>
<protein>
    <recommendedName>
        <fullName evidence="10">Kinesin-like protein</fullName>
    </recommendedName>
</protein>
<dbReference type="AlphaFoldDB" id="A0A7S3DFQ4"/>
<dbReference type="FunFam" id="3.40.850.10:FF:000029">
    <property type="entry name" value="Kinesin-like protein KIF17"/>
    <property type="match status" value="1"/>
</dbReference>
<name>A0A7S3DFQ4_9EUKA</name>
<keyword evidence="5 9" id="KW-0067">ATP-binding</keyword>
<dbReference type="PROSITE" id="PS50067">
    <property type="entry name" value="KINESIN_MOTOR_2"/>
    <property type="match status" value="1"/>
</dbReference>
<dbReference type="GO" id="GO:0005874">
    <property type="term" value="C:microtubule"/>
    <property type="evidence" value="ECO:0007669"/>
    <property type="project" value="UniProtKB-KW"/>
</dbReference>
<dbReference type="InterPro" id="IPR027640">
    <property type="entry name" value="Kinesin-like_fam"/>
</dbReference>
<keyword evidence="2" id="KW-0963">Cytoplasm</keyword>
<organism evidence="14">
    <name type="scientific">Palpitomonas bilix</name>
    <dbReference type="NCBI Taxonomy" id="652834"/>
    <lineage>
        <taxon>Eukaryota</taxon>
        <taxon>Eukaryota incertae sedis</taxon>
    </lineage>
</organism>
<feature type="coiled-coil region" evidence="11">
    <location>
        <begin position="447"/>
        <end position="626"/>
    </location>
</feature>
<feature type="compositionally biased region" description="Basic residues" evidence="12">
    <location>
        <begin position="813"/>
        <end position="826"/>
    </location>
</feature>
<dbReference type="InterPro" id="IPR027417">
    <property type="entry name" value="P-loop_NTPase"/>
</dbReference>
<evidence type="ECO:0000256" key="12">
    <source>
        <dbReference type="SAM" id="MobiDB-lite"/>
    </source>
</evidence>
<dbReference type="GO" id="GO:0005524">
    <property type="term" value="F:ATP binding"/>
    <property type="evidence" value="ECO:0007669"/>
    <property type="project" value="UniProtKB-UniRule"/>
</dbReference>
<dbReference type="InterPro" id="IPR019821">
    <property type="entry name" value="Kinesin_motor_CS"/>
</dbReference>
<dbReference type="PANTHER" id="PTHR47968">
    <property type="entry name" value="CENTROMERE PROTEIN E"/>
    <property type="match status" value="1"/>
</dbReference>
<feature type="region of interest" description="Disordered" evidence="12">
    <location>
        <begin position="665"/>
        <end position="883"/>
    </location>
</feature>
<evidence type="ECO:0000256" key="2">
    <source>
        <dbReference type="ARBA" id="ARBA00022490"/>
    </source>
</evidence>
<keyword evidence="8" id="KW-0206">Cytoskeleton</keyword>
<gene>
    <name evidence="14" type="ORF">PBIL07802_LOCUS18054</name>
    <name evidence="15" type="ORF">PBIL07802_LOCUS18055</name>
</gene>
<dbReference type="GO" id="GO:0007018">
    <property type="term" value="P:microtubule-based movement"/>
    <property type="evidence" value="ECO:0007669"/>
    <property type="project" value="InterPro"/>
</dbReference>
<sequence length="883" mass="97409">MAEAVRVLIRCRPLNSREKADGRKQVVELDMKSGSVSIKNPASEDPPKTFTFDQVFDNSATQADVYEYGGKPVVNCVLEGFNGTMFAYGQTGTGKTHSMQGKPKDPVLKGLIPRSFEHVFGTIGEAPEEKQYLVRVQYLEIYNEEVRDLLGGDHNVALELKEHPDKGVYVKDLSAFVVKSVQEMDQYMETGNGKRSVGFTQMNADSSRSHSIFTVTVEMSEPSPDGGEPLIRVGKLNLVDLAGSERSNKTGATGDRLKEGIKINLSLTALGNVISALVDGKSKHVPYRDSKLTRLLQDSLGGNTKTTMVAMLGPADYNYDETLSTLRYANRAKNIKNKPKINEDPKDALLRQFQAEIEALKQQLLAAQNGAPMDPAVLQQLMNAGAPAAPGAAPPALPAPAAVPAAAPAADGSVAPAAPSGGGEIVREVIVEKVVHVPVEGGGGDVSNMSEEMMKNMEAKLEEERKKILAEKEMLEEDREEKIRNLEKRESQLRREREKRHVLATRLKQLQEKLLVGGENILEKAEQAEQQLSVAHSELEERRRQQEALEKKLDEELEEKALAEEKFSSLQEEVEMKTKRMKRLALKCKSQKTEIRDLQEEFEREREDLLDTIRELTKELKFQQKIQDHFIPPTEVNKIKRRAKWSEESDDWIIAKVQFAGNNVRRPVSAAGERSEKDNPSNGHEGKKKRGRQLSARHAPTSLSASGEVKLSNSEKDGQGPVILVDRPPKAPPRSVLKLELEMPKRTTINLDAKEKKRGSSKSPQPSPTTSMEMTGGLLTYGGKDESRLRGPSPTASFDASTTSSQAEGAQSKRGKSSKRKEKKKRNEAALQSIMGVDNGLGGFSGLGDLLRELDDGGKEEDNFPKARGLVGERRARNGDSLY</sequence>
<dbReference type="Gene3D" id="3.40.850.10">
    <property type="entry name" value="Kinesin motor domain"/>
    <property type="match status" value="1"/>
</dbReference>
<dbReference type="SUPFAM" id="SSF52540">
    <property type="entry name" value="P-loop containing nucleoside triphosphate hydrolases"/>
    <property type="match status" value="1"/>
</dbReference>
<evidence type="ECO:0000256" key="6">
    <source>
        <dbReference type="ARBA" id="ARBA00023054"/>
    </source>
</evidence>
<accession>A0A7S3DFQ4</accession>
<evidence type="ECO:0000259" key="13">
    <source>
        <dbReference type="PROSITE" id="PS50067"/>
    </source>
</evidence>
<keyword evidence="4 9" id="KW-0547">Nucleotide-binding</keyword>
<comment type="subcellular location">
    <subcellularLocation>
        <location evidence="1">Cytoplasm</location>
        <location evidence="1">Cytoskeleton</location>
    </subcellularLocation>
</comment>
<evidence type="ECO:0000256" key="9">
    <source>
        <dbReference type="PROSITE-ProRule" id="PRU00283"/>
    </source>
</evidence>
<evidence type="ECO:0000256" key="1">
    <source>
        <dbReference type="ARBA" id="ARBA00004245"/>
    </source>
</evidence>
<comment type="similarity">
    <text evidence="9 10">Belongs to the TRAFAC class myosin-kinesin ATPase superfamily. Kinesin family.</text>
</comment>
<reference evidence="14" key="1">
    <citation type="submission" date="2021-01" db="EMBL/GenBank/DDBJ databases">
        <authorList>
            <person name="Corre E."/>
            <person name="Pelletier E."/>
            <person name="Niang G."/>
            <person name="Scheremetjew M."/>
            <person name="Finn R."/>
            <person name="Kale V."/>
            <person name="Holt S."/>
            <person name="Cochrane G."/>
            <person name="Meng A."/>
            <person name="Brown T."/>
            <person name="Cohen L."/>
        </authorList>
    </citation>
    <scope>NUCLEOTIDE SEQUENCE</scope>
    <source>
        <strain evidence="14">NIES-2562</strain>
    </source>
</reference>
<dbReference type="PANTHER" id="PTHR47968:SF50">
    <property type="entry name" value="KINESIN-LIKE PROTEIN"/>
    <property type="match status" value="1"/>
</dbReference>
<feature type="compositionally biased region" description="Low complexity" evidence="12">
    <location>
        <begin position="761"/>
        <end position="771"/>
    </location>
</feature>
<evidence type="ECO:0000256" key="11">
    <source>
        <dbReference type="SAM" id="Coils"/>
    </source>
</evidence>
<dbReference type="PROSITE" id="PS00411">
    <property type="entry name" value="KINESIN_MOTOR_1"/>
    <property type="match status" value="1"/>
</dbReference>
<dbReference type="EMBL" id="HBIB01027796">
    <property type="protein sequence ID" value="CAE0255800.1"/>
    <property type="molecule type" value="Transcribed_RNA"/>
</dbReference>
<dbReference type="GO" id="GO:0003777">
    <property type="term" value="F:microtubule motor activity"/>
    <property type="evidence" value="ECO:0007669"/>
    <property type="project" value="InterPro"/>
</dbReference>
<feature type="compositionally biased region" description="Polar residues" evidence="12">
    <location>
        <begin position="794"/>
        <end position="809"/>
    </location>
</feature>
<dbReference type="Pfam" id="PF00225">
    <property type="entry name" value="Kinesin"/>
    <property type="match status" value="1"/>
</dbReference>
<proteinExistence type="inferred from homology"/>
<evidence type="ECO:0000313" key="14">
    <source>
        <dbReference type="EMBL" id="CAE0255800.1"/>
    </source>
</evidence>
<dbReference type="GO" id="GO:0008017">
    <property type="term" value="F:microtubule binding"/>
    <property type="evidence" value="ECO:0007669"/>
    <property type="project" value="InterPro"/>
</dbReference>